<comment type="similarity">
    <text evidence="2 8">Belongs to the dihydrofolate reductase family.</text>
</comment>
<comment type="catalytic activity">
    <reaction evidence="8">
        <text>(6S)-5,6,7,8-tetrahydrofolate + NADP(+) = 7,8-dihydrofolate + NADPH + H(+)</text>
        <dbReference type="Rhea" id="RHEA:15009"/>
        <dbReference type="ChEBI" id="CHEBI:15378"/>
        <dbReference type="ChEBI" id="CHEBI:57451"/>
        <dbReference type="ChEBI" id="CHEBI:57453"/>
        <dbReference type="ChEBI" id="CHEBI:57783"/>
        <dbReference type="ChEBI" id="CHEBI:58349"/>
        <dbReference type="EC" id="1.5.1.3"/>
    </reaction>
</comment>
<evidence type="ECO:0000259" key="9">
    <source>
        <dbReference type="PROSITE" id="PS51330"/>
    </source>
</evidence>
<protein>
    <recommendedName>
        <fullName evidence="3 8">Dihydrofolate reductase</fullName>
        <ecNumber evidence="3 8">1.5.1.3</ecNumber>
    </recommendedName>
</protein>
<gene>
    <name evidence="10" type="ORF">HUK68_13395</name>
</gene>
<dbReference type="GO" id="GO:0070401">
    <property type="term" value="F:NADP+ binding"/>
    <property type="evidence" value="ECO:0007669"/>
    <property type="project" value="UniProtKB-ARBA"/>
</dbReference>
<proteinExistence type="inferred from homology"/>
<sequence>MSVQLIYARAANGTIGLDNAMPWHLPEDLAHFKQLTGGSAVVMGRKTWDSLPERFRPLPGRSNIVVTRQSDWQAPGALRAGSLDEALALAAQHSADVWVMGGAQIYAQALPLADAVEVTEIAQDFAGDAFAPELGDEWVPATRSEGESRTGLRYAFVRYVRRPQAPTTL</sequence>
<dbReference type="GO" id="GO:0006730">
    <property type="term" value="P:one-carbon metabolic process"/>
    <property type="evidence" value="ECO:0007669"/>
    <property type="project" value="UniProtKB-KW"/>
</dbReference>
<comment type="pathway">
    <text evidence="1 8">Cofactor biosynthesis; tetrahydrofolate biosynthesis; 5,6,7,8-tetrahydrofolate from 7,8-dihydrofolate: step 1/1.</text>
</comment>
<keyword evidence="11" id="KW-1185">Reference proteome</keyword>
<evidence type="ECO:0000256" key="6">
    <source>
        <dbReference type="ARBA" id="ARBA00023002"/>
    </source>
</evidence>
<dbReference type="EMBL" id="CP054840">
    <property type="protein sequence ID" value="QKV53804.1"/>
    <property type="molecule type" value="Genomic_DNA"/>
</dbReference>
<evidence type="ECO:0000256" key="2">
    <source>
        <dbReference type="ARBA" id="ARBA00009539"/>
    </source>
</evidence>
<dbReference type="GO" id="GO:0046655">
    <property type="term" value="P:folic acid metabolic process"/>
    <property type="evidence" value="ECO:0007669"/>
    <property type="project" value="TreeGrafter"/>
</dbReference>
<keyword evidence="6 8" id="KW-0560">Oxidoreductase</keyword>
<dbReference type="GO" id="GO:0046654">
    <property type="term" value="P:tetrahydrofolate biosynthetic process"/>
    <property type="evidence" value="ECO:0007669"/>
    <property type="project" value="UniProtKB-UniPathway"/>
</dbReference>
<dbReference type="SUPFAM" id="SSF53597">
    <property type="entry name" value="Dihydrofolate reductase-like"/>
    <property type="match status" value="1"/>
</dbReference>
<dbReference type="InterPro" id="IPR024072">
    <property type="entry name" value="DHFR-like_dom_sf"/>
</dbReference>
<accession>A0A6N1X300</accession>
<keyword evidence="5 8" id="KW-0521">NADP</keyword>
<dbReference type="UniPathway" id="UPA00077">
    <property type="reaction ID" value="UER00158"/>
</dbReference>
<evidence type="ECO:0000256" key="7">
    <source>
        <dbReference type="ARBA" id="ARBA00025067"/>
    </source>
</evidence>
<dbReference type="PIRSF" id="PIRSF000194">
    <property type="entry name" value="DHFR"/>
    <property type="match status" value="1"/>
</dbReference>
<dbReference type="Gene3D" id="3.40.430.10">
    <property type="entry name" value="Dihydrofolate Reductase, subunit A"/>
    <property type="match status" value="1"/>
</dbReference>
<dbReference type="PRINTS" id="PR00070">
    <property type="entry name" value="DHFR"/>
</dbReference>
<comment type="function">
    <text evidence="7 8">Key enzyme in folate metabolism. Catalyzes an essential reaction for de novo glycine and purine synthesis, and for DNA precursor synthesis.</text>
</comment>
<dbReference type="EC" id="1.5.1.3" evidence="3 8"/>
<dbReference type="GO" id="GO:0046452">
    <property type="term" value="P:dihydrofolate metabolic process"/>
    <property type="evidence" value="ECO:0007669"/>
    <property type="project" value="TreeGrafter"/>
</dbReference>
<dbReference type="KEGG" id="aant:HUK68_13395"/>
<evidence type="ECO:0000313" key="11">
    <source>
        <dbReference type="Proteomes" id="UP000509579"/>
    </source>
</evidence>
<dbReference type="AlphaFoldDB" id="A0A6N1X300"/>
<name>A0A6N1X300_9BURK</name>
<keyword evidence="4 8" id="KW-0554">One-carbon metabolism</keyword>
<dbReference type="GO" id="GO:0004146">
    <property type="term" value="F:dihydrofolate reductase activity"/>
    <property type="evidence" value="ECO:0007669"/>
    <property type="project" value="UniProtKB-EC"/>
</dbReference>
<dbReference type="PANTHER" id="PTHR48069:SF3">
    <property type="entry name" value="DIHYDROFOLATE REDUCTASE"/>
    <property type="match status" value="1"/>
</dbReference>
<dbReference type="InterPro" id="IPR012259">
    <property type="entry name" value="DHFR"/>
</dbReference>
<evidence type="ECO:0000313" key="10">
    <source>
        <dbReference type="EMBL" id="QKV53804.1"/>
    </source>
</evidence>
<dbReference type="GO" id="GO:0005829">
    <property type="term" value="C:cytosol"/>
    <property type="evidence" value="ECO:0007669"/>
    <property type="project" value="TreeGrafter"/>
</dbReference>
<evidence type="ECO:0000256" key="3">
    <source>
        <dbReference type="ARBA" id="ARBA00012856"/>
    </source>
</evidence>
<dbReference type="InterPro" id="IPR001796">
    <property type="entry name" value="DHFR_dom"/>
</dbReference>
<evidence type="ECO:0000256" key="4">
    <source>
        <dbReference type="ARBA" id="ARBA00022563"/>
    </source>
</evidence>
<dbReference type="Proteomes" id="UP000509579">
    <property type="component" value="Chromosome"/>
</dbReference>
<reference evidence="10 11" key="1">
    <citation type="submission" date="2020-06" db="EMBL/GenBank/DDBJ databases">
        <title>Acidovorax antarctica sp. nov., isolated from Corinth ice sheet soil, Antarctic Fields Peninsula.</title>
        <authorList>
            <person name="Xu Q."/>
            <person name="Peng F."/>
        </authorList>
    </citation>
    <scope>NUCLEOTIDE SEQUENCE [LARGE SCALE GENOMIC DNA]</scope>
    <source>
        <strain evidence="10 11">16-35-5</strain>
    </source>
</reference>
<dbReference type="Pfam" id="PF00186">
    <property type="entry name" value="DHFR_1"/>
    <property type="match status" value="1"/>
</dbReference>
<dbReference type="RefSeq" id="WP_175504610.1">
    <property type="nucleotide sequence ID" value="NZ_CP054840.1"/>
</dbReference>
<organism evidence="10 11">
    <name type="scientific">Comamonas antarctica</name>
    <dbReference type="NCBI Taxonomy" id="2743470"/>
    <lineage>
        <taxon>Bacteria</taxon>
        <taxon>Pseudomonadati</taxon>
        <taxon>Pseudomonadota</taxon>
        <taxon>Betaproteobacteria</taxon>
        <taxon>Burkholderiales</taxon>
        <taxon>Comamonadaceae</taxon>
        <taxon>Comamonas</taxon>
    </lineage>
</organism>
<evidence type="ECO:0000256" key="1">
    <source>
        <dbReference type="ARBA" id="ARBA00004903"/>
    </source>
</evidence>
<dbReference type="CDD" id="cd00209">
    <property type="entry name" value="DHFR"/>
    <property type="match status" value="1"/>
</dbReference>
<dbReference type="PROSITE" id="PS51330">
    <property type="entry name" value="DHFR_2"/>
    <property type="match status" value="1"/>
</dbReference>
<evidence type="ECO:0000256" key="8">
    <source>
        <dbReference type="PIRNR" id="PIRNR000194"/>
    </source>
</evidence>
<evidence type="ECO:0000256" key="5">
    <source>
        <dbReference type="ARBA" id="ARBA00022857"/>
    </source>
</evidence>
<dbReference type="FunFam" id="3.40.430.10:FF:000001">
    <property type="entry name" value="Dihydrofolate reductase"/>
    <property type="match status" value="1"/>
</dbReference>
<dbReference type="PANTHER" id="PTHR48069">
    <property type="entry name" value="DIHYDROFOLATE REDUCTASE"/>
    <property type="match status" value="1"/>
</dbReference>
<feature type="domain" description="DHFR" evidence="9">
    <location>
        <begin position="2"/>
        <end position="161"/>
    </location>
</feature>